<organism evidence="1 2">
    <name type="scientific">Colletotrichum paranaense</name>
    <dbReference type="NCBI Taxonomy" id="1914294"/>
    <lineage>
        <taxon>Eukaryota</taxon>
        <taxon>Fungi</taxon>
        <taxon>Dikarya</taxon>
        <taxon>Ascomycota</taxon>
        <taxon>Pezizomycotina</taxon>
        <taxon>Sordariomycetes</taxon>
        <taxon>Hypocreomycetidae</taxon>
        <taxon>Glomerellales</taxon>
        <taxon>Glomerellaceae</taxon>
        <taxon>Colletotrichum</taxon>
        <taxon>Colletotrichum acutatum species complex</taxon>
    </lineage>
</organism>
<comment type="caution">
    <text evidence="1">The sequence shown here is derived from an EMBL/GenBank/DDBJ whole genome shotgun (WGS) entry which is preliminary data.</text>
</comment>
<dbReference type="GeneID" id="85376617"/>
<gene>
    <name evidence="1" type="ORF">CPAR01_08450</name>
</gene>
<keyword evidence="2" id="KW-1185">Reference proteome</keyword>
<proteinExistence type="predicted"/>
<name>A0ABQ9SKC3_9PEZI</name>
<dbReference type="Proteomes" id="UP001241169">
    <property type="component" value="Unassembled WGS sequence"/>
</dbReference>
<dbReference type="RefSeq" id="XP_060349088.1">
    <property type="nucleotide sequence ID" value="XM_060492718.1"/>
</dbReference>
<evidence type="ECO:0000313" key="2">
    <source>
        <dbReference type="Proteomes" id="UP001241169"/>
    </source>
</evidence>
<sequence>MPLTSPHLYRPLCPKSWHTQSDLNPPTLGGWSSVTAYRRVAFAPASSTLGHEWFPTGHLWLPLRLRELSADASSTMMSPDLESPIHRESIKVHVPSNLAMIVLGSSITEPPDWGQRR</sequence>
<accession>A0ABQ9SKC3</accession>
<evidence type="ECO:0000313" key="1">
    <source>
        <dbReference type="EMBL" id="KAK1538337.1"/>
    </source>
</evidence>
<reference evidence="1 2" key="1">
    <citation type="submission" date="2016-10" db="EMBL/GenBank/DDBJ databases">
        <title>The genome sequence of Colletotrichum fioriniae PJ7.</title>
        <authorList>
            <person name="Baroncelli R."/>
        </authorList>
    </citation>
    <scope>NUCLEOTIDE SEQUENCE [LARGE SCALE GENOMIC DNA]</scope>
    <source>
        <strain evidence="1 2">IMI 384185</strain>
    </source>
</reference>
<protein>
    <submittedName>
        <fullName evidence="1">Uncharacterized protein</fullName>
    </submittedName>
</protein>
<dbReference type="EMBL" id="MOPA01000006">
    <property type="protein sequence ID" value="KAK1538337.1"/>
    <property type="molecule type" value="Genomic_DNA"/>
</dbReference>